<keyword evidence="6" id="KW-0675">Receptor</keyword>
<evidence type="ECO:0000313" key="7">
    <source>
        <dbReference type="Proteomes" id="UP001597469"/>
    </source>
</evidence>
<evidence type="ECO:0000256" key="1">
    <source>
        <dbReference type="ARBA" id="ARBA00004442"/>
    </source>
</evidence>
<dbReference type="SUPFAM" id="SSF49464">
    <property type="entry name" value="Carboxypeptidase regulatory domain-like"/>
    <property type="match status" value="1"/>
</dbReference>
<reference evidence="7" key="1">
    <citation type="journal article" date="2019" name="Int. J. Syst. Evol. Microbiol.">
        <title>The Global Catalogue of Microorganisms (GCM) 10K type strain sequencing project: providing services to taxonomists for standard genome sequencing and annotation.</title>
        <authorList>
            <consortium name="The Broad Institute Genomics Platform"/>
            <consortium name="The Broad Institute Genome Sequencing Center for Infectious Disease"/>
            <person name="Wu L."/>
            <person name="Ma J."/>
        </authorList>
    </citation>
    <scope>NUCLEOTIDE SEQUENCE [LARGE SCALE GENOMIC DNA]</scope>
    <source>
        <strain evidence="7">KCTC 42805</strain>
    </source>
</reference>
<protein>
    <submittedName>
        <fullName evidence="6">TonB-dependent receptor domain-containing protein</fullName>
    </submittedName>
</protein>
<dbReference type="Gene3D" id="2.60.40.1120">
    <property type="entry name" value="Carboxypeptidase-like, regulatory domain"/>
    <property type="match status" value="1"/>
</dbReference>
<dbReference type="SUPFAM" id="SSF56935">
    <property type="entry name" value="Porins"/>
    <property type="match status" value="1"/>
</dbReference>
<feature type="chain" id="PRO_5045537166" evidence="4">
    <location>
        <begin position="25"/>
        <end position="805"/>
    </location>
</feature>
<dbReference type="Pfam" id="PF14905">
    <property type="entry name" value="OMP_b-brl_3"/>
    <property type="match status" value="1"/>
</dbReference>
<dbReference type="Pfam" id="PF13620">
    <property type="entry name" value="CarboxypepD_reg"/>
    <property type="match status" value="1"/>
</dbReference>
<accession>A0ABW5M8D9</accession>
<dbReference type="Proteomes" id="UP001597469">
    <property type="component" value="Unassembled WGS sequence"/>
</dbReference>
<keyword evidence="7" id="KW-1185">Reference proteome</keyword>
<feature type="signal peptide" evidence="4">
    <location>
        <begin position="1"/>
        <end position="24"/>
    </location>
</feature>
<evidence type="ECO:0000259" key="5">
    <source>
        <dbReference type="Pfam" id="PF14905"/>
    </source>
</evidence>
<sequence length="805" mass="89820">MNRLRNIFLFLLLAFGSHRLSAQSAEVALSGSVIDSLSRQPMPFATVALLTSGQALVETATTNTTGTFSFKKTNVGNYVLSISYIGYKNYSQPVTLTAEQTNLSIPPVLLVPANVNLSEVKVRATRPFIQQQPGKIVLNVAESILAASNSALDVLRNAPFVQVGQQGNISLKGKAVVVYIDGKQTNLSGDNLESLLTTLAAQGIDQIELISQPSARYEAAGAAVINIRTLKMRNMGLNGTVTAGVGTGRLPRSNAGLQLNYKTDRLNIYGNYDYQFNQQHYDNRSERVISSPGLVSQRIVSTEADLRRRNLNSFKAGLDYTLSKKTTVGVLLQGNYNSRNRTSQVLTQLNSAGSLPDSTVRTDNRGYAAFNNINFNANLRHTFDSTGRSLTIDADYGRFNNPWDDAIINRYEKSDAPALTEVLQLPRSQYINMSALKIGYNQPLWGGSLEAGLQTRYTETNTSFNFQRLQNDRYVTNPDLSFSYLYTEAVNSGFLNYSGRVRKVQYQAGLRLEQTSVKGVTAGDNRPNEQHYANLFPSLSMVYEPSDKSQFSLSYSSRIARPNYQSLNSAIIYESPFSYIKGNPYLKPALAHSVEIGYSFKQSLMLSLAFTSTNRAFTSLPIQQSNVTILQDQNFDRTQLVSFDVMYNKQLTPWWMTSTGFQTVYNRNVLTNLGLPTNSSLFYYAYTQNAVSLGALTKLQLTAIYIPSRTMGVYQYKPYSNVELGLQRSILNRKADVKLSVSDLFNTIIDRSEYQGPTLQLVQRNKVETRFVRLTLNYKFGNQRVRVKERKSGLDAENNRINLGK</sequence>
<comment type="subcellular location">
    <subcellularLocation>
        <location evidence="1">Cell outer membrane</location>
    </subcellularLocation>
</comment>
<keyword evidence="3" id="KW-0998">Cell outer membrane</keyword>
<keyword evidence="4" id="KW-0732">Signal</keyword>
<evidence type="ECO:0000256" key="2">
    <source>
        <dbReference type="ARBA" id="ARBA00023136"/>
    </source>
</evidence>
<evidence type="ECO:0000313" key="6">
    <source>
        <dbReference type="EMBL" id="MFD2573210.1"/>
    </source>
</evidence>
<proteinExistence type="predicted"/>
<evidence type="ECO:0000256" key="3">
    <source>
        <dbReference type="ARBA" id="ARBA00023237"/>
    </source>
</evidence>
<dbReference type="Gene3D" id="2.40.170.20">
    <property type="entry name" value="TonB-dependent receptor, beta-barrel domain"/>
    <property type="match status" value="1"/>
</dbReference>
<keyword evidence="2" id="KW-0472">Membrane</keyword>
<dbReference type="PANTHER" id="PTHR40980">
    <property type="entry name" value="PLUG DOMAIN-CONTAINING PROTEIN"/>
    <property type="match status" value="1"/>
</dbReference>
<organism evidence="6 7">
    <name type="scientific">Spirosoma soli</name>
    <dbReference type="NCBI Taxonomy" id="1770529"/>
    <lineage>
        <taxon>Bacteria</taxon>
        <taxon>Pseudomonadati</taxon>
        <taxon>Bacteroidota</taxon>
        <taxon>Cytophagia</taxon>
        <taxon>Cytophagales</taxon>
        <taxon>Cytophagaceae</taxon>
        <taxon>Spirosoma</taxon>
    </lineage>
</organism>
<evidence type="ECO:0000256" key="4">
    <source>
        <dbReference type="SAM" id="SignalP"/>
    </source>
</evidence>
<dbReference type="EMBL" id="JBHULN010000016">
    <property type="protein sequence ID" value="MFD2573210.1"/>
    <property type="molecule type" value="Genomic_DNA"/>
</dbReference>
<dbReference type="InterPro" id="IPR041700">
    <property type="entry name" value="OMP_b-brl_3"/>
</dbReference>
<dbReference type="InterPro" id="IPR008969">
    <property type="entry name" value="CarboxyPept-like_regulatory"/>
</dbReference>
<dbReference type="InterPro" id="IPR036942">
    <property type="entry name" value="Beta-barrel_TonB_sf"/>
</dbReference>
<comment type="caution">
    <text evidence="6">The sequence shown here is derived from an EMBL/GenBank/DDBJ whole genome shotgun (WGS) entry which is preliminary data.</text>
</comment>
<feature type="domain" description="Outer membrane protein beta-barrel" evidence="5">
    <location>
        <begin position="381"/>
        <end position="778"/>
    </location>
</feature>
<dbReference type="PANTHER" id="PTHR40980:SF4">
    <property type="entry name" value="TONB-DEPENDENT RECEPTOR-LIKE BETA-BARREL DOMAIN-CONTAINING PROTEIN"/>
    <property type="match status" value="1"/>
</dbReference>
<dbReference type="RefSeq" id="WP_381525806.1">
    <property type="nucleotide sequence ID" value="NZ_JBHULN010000016.1"/>
</dbReference>
<gene>
    <name evidence="6" type="ORF">ACFSUS_21385</name>
</gene>
<name>A0ABW5M8D9_9BACT</name>